<keyword evidence="2" id="KW-1185">Reference proteome</keyword>
<gene>
    <name evidence="1" type="ORF">B0T26DRAFT_745261</name>
</gene>
<protein>
    <submittedName>
        <fullName evidence="1">Uncharacterized protein</fullName>
    </submittedName>
</protein>
<evidence type="ECO:0000313" key="1">
    <source>
        <dbReference type="EMBL" id="KAK0733187.1"/>
    </source>
</evidence>
<dbReference type="GeneID" id="85327809"/>
<dbReference type="EMBL" id="JAUIRO010000001">
    <property type="protein sequence ID" value="KAK0733187.1"/>
    <property type="molecule type" value="Genomic_DNA"/>
</dbReference>
<accession>A0AA40BF98</accession>
<proteinExistence type="predicted"/>
<name>A0AA40BF98_9PEZI</name>
<comment type="caution">
    <text evidence="1">The sequence shown here is derived from an EMBL/GenBank/DDBJ whole genome shotgun (WGS) entry which is preliminary data.</text>
</comment>
<sequence>MSSLPDSPSPSTGTNSILVNDFPVPVVAFPGAEAVPALLSQLTATKAYDRDELTGDMNTWPHVTIRGTRYMLEEWLYKKRKRSSWIAEYGVRRIWGSHDGDNLGHAILNVLTEFGLRDAVGYFQADNARIPSFVLPGGTTA</sequence>
<dbReference type="Proteomes" id="UP001172101">
    <property type="component" value="Unassembled WGS sequence"/>
</dbReference>
<dbReference type="AlphaFoldDB" id="A0AA40BF98"/>
<dbReference type="RefSeq" id="XP_060302064.1">
    <property type="nucleotide sequence ID" value="XM_060444539.1"/>
</dbReference>
<reference evidence="1" key="1">
    <citation type="submission" date="2023-06" db="EMBL/GenBank/DDBJ databases">
        <title>Genome-scale phylogeny and comparative genomics of the fungal order Sordariales.</title>
        <authorList>
            <consortium name="Lawrence Berkeley National Laboratory"/>
            <person name="Hensen N."/>
            <person name="Bonometti L."/>
            <person name="Westerberg I."/>
            <person name="Brannstrom I.O."/>
            <person name="Guillou S."/>
            <person name="Cros-Aarteil S."/>
            <person name="Calhoun S."/>
            <person name="Haridas S."/>
            <person name="Kuo A."/>
            <person name="Mondo S."/>
            <person name="Pangilinan J."/>
            <person name="Riley R."/>
            <person name="LaButti K."/>
            <person name="Andreopoulos B."/>
            <person name="Lipzen A."/>
            <person name="Chen C."/>
            <person name="Yanf M."/>
            <person name="Daum C."/>
            <person name="Ng V."/>
            <person name="Clum A."/>
            <person name="Steindorff A."/>
            <person name="Ohm R."/>
            <person name="Martin F."/>
            <person name="Silar P."/>
            <person name="Natvig D."/>
            <person name="Lalanne C."/>
            <person name="Gautier V."/>
            <person name="Ament-velasquez S.L."/>
            <person name="Kruys A."/>
            <person name="Hutchinson M.I."/>
            <person name="Powell A.J."/>
            <person name="Barry K."/>
            <person name="Miller A.N."/>
            <person name="Grigoriev I.V."/>
            <person name="Debuchy R."/>
            <person name="Gladieux P."/>
            <person name="Thoren M.H."/>
            <person name="Johannesson H."/>
        </authorList>
    </citation>
    <scope>NUCLEOTIDE SEQUENCE</scope>
    <source>
        <strain evidence="1">SMH2392-1A</strain>
    </source>
</reference>
<organism evidence="1 2">
    <name type="scientific">Lasiosphaeria miniovina</name>
    <dbReference type="NCBI Taxonomy" id="1954250"/>
    <lineage>
        <taxon>Eukaryota</taxon>
        <taxon>Fungi</taxon>
        <taxon>Dikarya</taxon>
        <taxon>Ascomycota</taxon>
        <taxon>Pezizomycotina</taxon>
        <taxon>Sordariomycetes</taxon>
        <taxon>Sordariomycetidae</taxon>
        <taxon>Sordariales</taxon>
        <taxon>Lasiosphaeriaceae</taxon>
        <taxon>Lasiosphaeria</taxon>
    </lineage>
</organism>
<evidence type="ECO:0000313" key="2">
    <source>
        <dbReference type="Proteomes" id="UP001172101"/>
    </source>
</evidence>